<reference evidence="1" key="1">
    <citation type="submission" date="2021-01" db="EMBL/GenBank/DDBJ databases">
        <authorList>
            <person name="Zhong Y.L."/>
        </authorList>
    </citation>
    <scope>NUCLEOTIDE SEQUENCE</scope>
    <source>
        <strain evidence="1">KCTC 23302</strain>
    </source>
</reference>
<dbReference type="PROSITE" id="PS51257">
    <property type="entry name" value="PROKAR_LIPOPROTEIN"/>
    <property type="match status" value="1"/>
</dbReference>
<accession>A0A936ZUM4</accession>
<comment type="caution">
    <text evidence="1">The sequence shown here is derived from an EMBL/GenBank/DDBJ whole genome shotgun (WGS) entry which is preliminary data.</text>
</comment>
<dbReference type="Proteomes" id="UP000651057">
    <property type="component" value="Unassembled WGS sequence"/>
</dbReference>
<evidence type="ECO:0000313" key="2">
    <source>
        <dbReference type="Proteomes" id="UP000651057"/>
    </source>
</evidence>
<proteinExistence type="predicted"/>
<evidence type="ECO:0000313" key="1">
    <source>
        <dbReference type="EMBL" id="MBL0685889.1"/>
    </source>
</evidence>
<protein>
    <submittedName>
        <fullName evidence="1">Uncharacterized protein</fullName>
    </submittedName>
</protein>
<dbReference type="AlphaFoldDB" id="A0A936ZUM4"/>
<name>A0A936ZUM4_9FLAO</name>
<dbReference type="RefSeq" id="WP_201924345.1">
    <property type="nucleotide sequence ID" value="NZ_BAABAX010000011.1"/>
</dbReference>
<keyword evidence="2" id="KW-1185">Reference proteome</keyword>
<dbReference type="EMBL" id="JAERQJ010000013">
    <property type="protein sequence ID" value="MBL0685889.1"/>
    <property type="molecule type" value="Genomic_DNA"/>
</dbReference>
<sequence>MNKTTVLLLLLAIGIISCKNSEKEFDKLEIAEKYFVALDESNSSKMKELLTDSLITTIPKYDYEVRYSKNDYVGNWLKWDSVSEPTYKVLEMNLENGTVKAKVSKTDKRILFFMHKTFLSNYIVKFQNNKIASVEEEYLNFDEATWGKNRSELLNWTKENHPELNLDHFINIQNESGGKKLLKAIELYKNKK</sequence>
<gene>
    <name evidence="1" type="ORF">JJQ60_20325</name>
</gene>
<organism evidence="1 2">
    <name type="scientific">Aquimarina mytili</name>
    <dbReference type="NCBI Taxonomy" id="874423"/>
    <lineage>
        <taxon>Bacteria</taxon>
        <taxon>Pseudomonadati</taxon>
        <taxon>Bacteroidota</taxon>
        <taxon>Flavobacteriia</taxon>
        <taxon>Flavobacteriales</taxon>
        <taxon>Flavobacteriaceae</taxon>
        <taxon>Aquimarina</taxon>
    </lineage>
</organism>